<gene>
    <name evidence="1" type="ORF">OF897_03385</name>
</gene>
<accession>A0ABT3XLG6</accession>
<name>A0ABT3XLG6_9FLAO</name>
<dbReference type="Proteomes" id="UP001073122">
    <property type="component" value="Unassembled WGS sequence"/>
</dbReference>
<keyword evidence="2" id="KW-1185">Reference proteome</keyword>
<dbReference type="RefSeq" id="WP_267264286.1">
    <property type="nucleotide sequence ID" value="NZ_JAOVZW010000002.1"/>
</dbReference>
<evidence type="ECO:0008006" key="3">
    <source>
        <dbReference type="Google" id="ProtNLM"/>
    </source>
</evidence>
<protein>
    <recommendedName>
        <fullName evidence="3">Molecular chaperone GroES</fullName>
    </recommendedName>
</protein>
<reference evidence="1" key="1">
    <citation type="submission" date="2022-10" db="EMBL/GenBank/DDBJ databases">
        <title>Chryseobacterium sp. nov., a novel bacterial species.</title>
        <authorList>
            <person name="Cao Y."/>
        </authorList>
    </citation>
    <scope>NUCLEOTIDE SEQUENCE</scope>
    <source>
        <strain evidence="1">CCTCC AB2015118</strain>
    </source>
</reference>
<organism evidence="1 2">
    <name type="scientific">Chryseobacterium formosus</name>
    <dbReference type="NCBI Taxonomy" id="1537363"/>
    <lineage>
        <taxon>Bacteria</taxon>
        <taxon>Pseudomonadati</taxon>
        <taxon>Bacteroidota</taxon>
        <taxon>Flavobacteriia</taxon>
        <taxon>Flavobacteriales</taxon>
        <taxon>Weeksellaceae</taxon>
        <taxon>Chryseobacterium group</taxon>
        <taxon>Chryseobacterium</taxon>
    </lineage>
</organism>
<comment type="caution">
    <text evidence="1">The sequence shown here is derived from an EMBL/GenBank/DDBJ whole genome shotgun (WGS) entry which is preliminary data.</text>
</comment>
<evidence type="ECO:0000313" key="2">
    <source>
        <dbReference type="Proteomes" id="UP001073122"/>
    </source>
</evidence>
<dbReference type="EMBL" id="JAOVZW010000002">
    <property type="protein sequence ID" value="MCX8522965.1"/>
    <property type="molecule type" value="Genomic_DNA"/>
</dbReference>
<evidence type="ECO:0000313" key="1">
    <source>
        <dbReference type="EMBL" id="MCX8522965.1"/>
    </source>
</evidence>
<proteinExistence type="predicted"/>
<sequence>MNTKNITTFIFAFFFGFINAQNIYLSKVEKVNDNADKFFIKINKDISAEYLGQIDVQGFSSDDEDVFSKIYKKAKEIGANAFAYQPFDTVDEIEQPFNPSNYRIKLFYITKEEFSKNSQQLYLFSSSEKSQTISINKKDYVLEPRSYLSLTTIRGDIYTISTKKFLGSAIKVSNTEGVPKYFQVSALKVSSNKSGDAGINLKSGDITGIDRSYGDFLRMIYKEAK</sequence>